<evidence type="ECO:0000313" key="3">
    <source>
        <dbReference type="EMBL" id="MDC8014233.1"/>
    </source>
</evidence>
<reference evidence="3" key="1">
    <citation type="submission" date="2023-02" db="EMBL/GenBank/DDBJ databases">
        <title>Tahibacter soli sp. nov. isolated from soil.</title>
        <authorList>
            <person name="Baek J.H."/>
            <person name="Lee J.K."/>
            <person name="Choi D.G."/>
            <person name="Jeon C.O."/>
        </authorList>
    </citation>
    <scope>NUCLEOTIDE SEQUENCE</scope>
    <source>
        <strain evidence="3">BL</strain>
    </source>
</reference>
<dbReference type="RefSeq" id="WP_263541870.1">
    <property type="nucleotide sequence ID" value="NZ_JAOVZO020000018.1"/>
</dbReference>
<name>A0A9X4BJ33_9GAMM</name>
<protein>
    <submittedName>
        <fullName evidence="3">Thioredoxin family protein</fullName>
    </submittedName>
</protein>
<dbReference type="Proteomes" id="UP001139971">
    <property type="component" value="Unassembled WGS sequence"/>
</dbReference>
<dbReference type="InterPro" id="IPR036249">
    <property type="entry name" value="Thioredoxin-like_sf"/>
</dbReference>
<dbReference type="PANTHER" id="PTHR43640">
    <property type="entry name" value="OS07G0260300 PROTEIN"/>
    <property type="match status" value="1"/>
</dbReference>
<dbReference type="PROSITE" id="PS51352">
    <property type="entry name" value="THIOREDOXIN_2"/>
    <property type="match status" value="1"/>
</dbReference>
<evidence type="ECO:0000313" key="4">
    <source>
        <dbReference type="Proteomes" id="UP001139971"/>
    </source>
</evidence>
<accession>A0A9X4BJ33</accession>
<dbReference type="Pfam" id="PF00578">
    <property type="entry name" value="AhpC-TSA"/>
    <property type="match status" value="1"/>
</dbReference>
<feature type="chain" id="PRO_5040749212" evidence="1">
    <location>
        <begin position="24"/>
        <end position="204"/>
    </location>
</feature>
<evidence type="ECO:0000256" key="1">
    <source>
        <dbReference type="SAM" id="SignalP"/>
    </source>
</evidence>
<dbReference type="InterPro" id="IPR013766">
    <property type="entry name" value="Thioredoxin_domain"/>
</dbReference>
<dbReference type="CDD" id="cd02969">
    <property type="entry name" value="PRX_like1"/>
    <property type="match status" value="1"/>
</dbReference>
<dbReference type="PANTHER" id="PTHR43640:SF1">
    <property type="entry name" value="THIOREDOXIN-DEPENDENT PEROXIREDOXIN"/>
    <property type="match status" value="1"/>
</dbReference>
<dbReference type="AlphaFoldDB" id="A0A9X4BJ33"/>
<dbReference type="InterPro" id="IPR000866">
    <property type="entry name" value="AhpC/TSA"/>
</dbReference>
<dbReference type="Gene3D" id="3.40.30.10">
    <property type="entry name" value="Glutaredoxin"/>
    <property type="match status" value="1"/>
</dbReference>
<dbReference type="GO" id="GO:0016491">
    <property type="term" value="F:oxidoreductase activity"/>
    <property type="evidence" value="ECO:0007669"/>
    <property type="project" value="InterPro"/>
</dbReference>
<dbReference type="InterPro" id="IPR047262">
    <property type="entry name" value="PRX-like1"/>
</dbReference>
<dbReference type="EMBL" id="JAOVZO020000018">
    <property type="protein sequence ID" value="MDC8014233.1"/>
    <property type="molecule type" value="Genomic_DNA"/>
</dbReference>
<comment type="caution">
    <text evidence="3">The sequence shown here is derived from an EMBL/GenBank/DDBJ whole genome shotgun (WGS) entry which is preliminary data.</text>
</comment>
<dbReference type="GO" id="GO:0016209">
    <property type="term" value="F:antioxidant activity"/>
    <property type="evidence" value="ECO:0007669"/>
    <property type="project" value="InterPro"/>
</dbReference>
<dbReference type="SUPFAM" id="SSF52833">
    <property type="entry name" value="Thioredoxin-like"/>
    <property type="match status" value="1"/>
</dbReference>
<sequence>MITLRTILATAALSLVASGPVFAKAVVGDAAPGFTLTDSNGKARSLAEFKGKTVVLEWTNAECPFVKKHYGSGNMQAQQKEATGEGVVWLTINSGAPGKQGAVDGAGANAVIKTSGGGQTAYLLDPDGKVGHEYGAKTTPHMYVIDGEGKLRYMGGIDSIQSADQADIPKATQYVRQALTELKGGKAVSVSTSQPYGCSVKYGT</sequence>
<feature type="signal peptide" evidence="1">
    <location>
        <begin position="1"/>
        <end position="23"/>
    </location>
</feature>
<gene>
    <name evidence="3" type="ORF">OD750_016930</name>
</gene>
<keyword evidence="4" id="KW-1185">Reference proteome</keyword>
<organism evidence="3 4">
    <name type="scientific">Tahibacter soli</name>
    <dbReference type="NCBI Taxonomy" id="2983605"/>
    <lineage>
        <taxon>Bacteria</taxon>
        <taxon>Pseudomonadati</taxon>
        <taxon>Pseudomonadota</taxon>
        <taxon>Gammaproteobacteria</taxon>
        <taxon>Lysobacterales</taxon>
        <taxon>Rhodanobacteraceae</taxon>
        <taxon>Tahibacter</taxon>
    </lineage>
</organism>
<proteinExistence type="predicted"/>
<keyword evidence="1" id="KW-0732">Signal</keyword>
<feature type="domain" description="Thioredoxin" evidence="2">
    <location>
        <begin position="25"/>
        <end position="180"/>
    </location>
</feature>
<evidence type="ECO:0000259" key="2">
    <source>
        <dbReference type="PROSITE" id="PS51352"/>
    </source>
</evidence>